<dbReference type="HOGENOM" id="CLU_082499_5_1_1"/>
<evidence type="ECO:0000313" key="3">
    <source>
        <dbReference type="Proteomes" id="UP000054538"/>
    </source>
</evidence>
<feature type="domain" description="Myb/SANT-like DNA-binding" evidence="1">
    <location>
        <begin position="11"/>
        <end position="73"/>
    </location>
</feature>
<dbReference type="CDD" id="cd00167">
    <property type="entry name" value="SANT"/>
    <property type="match status" value="1"/>
</dbReference>
<dbReference type="OrthoDB" id="2690769at2759"/>
<evidence type="ECO:0000259" key="1">
    <source>
        <dbReference type="Pfam" id="PF13837"/>
    </source>
</evidence>
<gene>
    <name evidence="2" type="ORF">PAXRUDRAFT_801372</name>
</gene>
<dbReference type="InterPro" id="IPR044822">
    <property type="entry name" value="Myb_DNA-bind_4"/>
</dbReference>
<protein>
    <recommendedName>
        <fullName evidence="1">Myb/SANT-like DNA-binding domain-containing protein</fullName>
    </recommendedName>
</protein>
<organism evidence="2 3">
    <name type="scientific">Paxillus rubicundulus Ve08.2h10</name>
    <dbReference type="NCBI Taxonomy" id="930991"/>
    <lineage>
        <taxon>Eukaryota</taxon>
        <taxon>Fungi</taxon>
        <taxon>Dikarya</taxon>
        <taxon>Basidiomycota</taxon>
        <taxon>Agaricomycotina</taxon>
        <taxon>Agaricomycetes</taxon>
        <taxon>Agaricomycetidae</taxon>
        <taxon>Boletales</taxon>
        <taxon>Paxilineae</taxon>
        <taxon>Paxillaceae</taxon>
        <taxon>Paxillus</taxon>
    </lineage>
</organism>
<accession>A0A0D0DHZ2</accession>
<sequence length="131" mass="14781">MPPRASGESKANWNKQEVNALITFLNKHCASAEGARNFKAPIYNQLVTEVAPYLTSGPTKNATQCRTKWRAIQIKTIFSEIEKYQNLSGMHWDNENGAGINGMDAEAVWEADVKDHKALCPFKTSRWGYYI</sequence>
<dbReference type="Pfam" id="PF13837">
    <property type="entry name" value="Myb_DNA-bind_4"/>
    <property type="match status" value="1"/>
</dbReference>
<evidence type="ECO:0000313" key="2">
    <source>
        <dbReference type="EMBL" id="KIK90533.1"/>
    </source>
</evidence>
<proteinExistence type="predicted"/>
<reference evidence="2 3" key="1">
    <citation type="submission" date="2014-04" db="EMBL/GenBank/DDBJ databases">
        <authorList>
            <consortium name="DOE Joint Genome Institute"/>
            <person name="Kuo A."/>
            <person name="Kohler A."/>
            <person name="Jargeat P."/>
            <person name="Nagy L.G."/>
            <person name="Floudas D."/>
            <person name="Copeland A."/>
            <person name="Barry K.W."/>
            <person name="Cichocki N."/>
            <person name="Veneault-Fourrey C."/>
            <person name="LaButti K."/>
            <person name="Lindquist E.A."/>
            <person name="Lipzen A."/>
            <person name="Lundell T."/>
            <person name="Morin E."/>
            <person name="Murat C."/>
            <person name="Sun H."/>
            <person name="Tunlid A."/>
            <person name="Henrissat B."/>
            <person name="Grigoriev I.V."/>
            <person name="Hibbett D.S."/>
            <person name="Martin F."/>
            <person name="Nordberg H.P."/>
            <person name="Cantor M.N."/>
            <person name="Hua S.X."/>
        </authorList>
    </citation>
    <scope>NUCLEOTIDE SEQUENCE [LARGE SCALE GENOMIC DNA]</scope>
    <source>
        <strain evidence="2 3">Ve08.2h10</strain>
    </source>
</reference>
<dbReference type="EMBL" id="KN825505">
    <property type="protein sequence ID" value="KIK90533.1"/>
    <property type="molecule type" value="Genomic_DNA"/>
</dbReference>
<keyword evidence="3" id="KW-1185">Reference proteome</keyword>
<name>A0A0D0DHZ2_9AGAM</name>
<reference evidence="3" key="2">
    <citation type="submission" date="2015-01" db="EMBL/GenBank/DDBJ databases">
        <title>Evolutionary Origins and Diversification of the Mycorrhizal Mutualists.</title>
        <authorList>
            <consortium name="DOE Joint Genome Institute"/>
            <consortium name="Mycorrhizal Genomics Consortium"/>
            <person name="Kohler A."/>
            <person name="Kuo A."/>
            <person name="Nagy L.G."/>
            <person name="Floudas D."/>
            <person name="Copeland A."/>
            <person name="Barry K.W."/>
            <person name="Cichocki N."/>
            <person name="Veneault-Fourrey C."/>
            <person name="LaButti K."/>
            <person name="Lindquist E.A."/>
            <person name="Lipzen A."/>
            <person name="Lundell T."/>
            <person name="Morin E."/>
            <person name="Murat C."/>
            <person name="Riley R."/>
            <person name="Ohm R."/>
            <person name="Sun H."/>
            <person name="Tunlid A."/>
            <person name="Henrissat B."/>
            <person name="Grigoriev I.V."/>
            <person name="Hibbett D.S."/>
            <person name="Martin F."/>
        </authorList>
    </citation>
    <scope>NUCLEOTIDE SEQUENCE [LARGE SCALE GENOMIC DNA]</scope>
    <source>
        <strain evidence="3">Ve08.2h10</strain>
    </source>
</reference>
<dbReference type="InterPro" id="IPR001005">
    <property type="entry name" value="SANT/Myb"/>
</dbReference>
<dbReference type="AlphaFoldDB" id="A0A0D0DHZ2"/>
<dbReference type="Proteomes" id="UP000054538">
    <property type="component" value="Unassembled WGS sequence"/>
</dbReference>
<dbReference type="InParanoid" id="A0A0D0DHZ2"/>